<dbReference type="InParanoid" id="A0A059BZA8"/>
<keyword evidence="1" id="KW-0472">Membrane</keyword>
<feature type="transmembrane region" description="Helical" evidence="1">
    <location>
        <begin position="38"/>
        <end position="58"/>
    </location>
</feature>
<evidence type="ECO:0000256" key="1">
    <source>
        <dbReference type="SAM" id="Phobius"/>
    </source>
</evidence>
<keyword evidence="1" id="KW-0812">Transmembrane</keyword>
<organism evidence="2">
    <name type="scientific">Eucalyptus grandis</name>
    <name type="common">Flooded gum</name>
    <dbReference type="NCBI Taxonomy" id="71139"/>
    <lineage>
        <taxon>Eukaryota</taxon>
        <taxon>Viridiplantae</taxon>
        <taxon>Streptophyta</taxon>
        <taxon>Embryophyta</taxon>
        <taxon>Tracheophyta</taxon>
        <taxon>Spermatophyta</taxon>
        <taxon>Magnoliopsida</taxon>
        <taxon>eudicotyledons</taxon>
        <taxon>Gunneridae</taxon>
        <taxon>Pentapetalae</taxon>
        <taxon>rosids</taxon>
        <taxon>malvids</taxon>
        <taxon>Myrtales</taxon>
        <taxon>Myrtaceae</taxon>
        <taxon>Myrtoideae</taxon>
        <taxon>Eucalypteae</taxon>
        <taxon>Eucalyptus</taxon>
    </lineage>
</organism>
<keyword evidence="1" id="KW-1133">Transmembrane helix</keyword>
<dbReference type="Gramene" id="KCW71329">
    <property type="protein sequence ID" value="KCW71329"/>
    <property type="gene ID" value="EUGRSUZ_F04411"/>
</dbReference>
<name>A0A059BZA8_EUCGR</name>
<evidence type="ECO:0000313" key="2">
    <source>
        <dbReference type="EMBL" id="KCW71329.1"/>
    </source>
</evidence>
<accession>A0A059BZA8</accession>
<reference evidence="2" key="1">
    <citation type="submission" date="2013-07" db="EMBL/GenBank/DDBJ databases">
        <title>The genome of Eucalyptus grandis.</title>
        <authorList>
            <person name="Schmutz J."/>
            <person name="Hayes R."/>
            <person name="Myburg A."/>
            <person name="Tuskan G."/>
            <person name="Grattapaglia D."/>
            <person name="Rokhsar D.S."/>
        </authorList>
    </citation>
    <scope>NUCLEOTIDE SEQUENCE</scope>
    <source>
        <tissue evidence="2">Leaf extractions</tissue>
    </source>
</reference>
<dbReference type="EMBL" id="KK198758">
    <property type="protein sequence ID" value="KCW71329.1"/>
    <property type="molecule type" value="Genomic_DNA"/>
</dbReference>
<proteinExistence type="predicted"/>
<dbReference type="AlphaFoldDB" id="A0A059BZA8"/>
<sequence>MGQKRISSSSLDKLHVTIHLVHLPIILRKSVGLINCSMALLLLLLLLLLILSTIWLQVYSVDSYQPYKSKTKDTN</sequence>
<gene>
    <name evidence="2" type="ORF">EUGRSUZ_F04411</name>
</gene>
<protein>
    <submittedName>
        <fullName evidence="2">Uncharacterized protein</fullName>
    </submittedName>
</protein>